<dbReference type="EMBL" id="AP026866">
    <property type="protein sequence ID" value="BDS06345.1"/>
    <property type="molecule type" value="Genomic_DNA"/>
</dbReference>
<evidence type="ECO:0000313" key="2">
    <source>
        <dbReference type="EMBL" id="BDS06345.1"/>
    </source>
</evidence>
<dbReference type="KEGG" id="osu:NT6N_13850"/>
<reference evidence="2" key="1">
    <citation type="submission" date="2024-07" db="EMBL/GenBank/DDBJ databases">
        <title>Complete genome sequence of Verrucomicrobiaceae bacterium NT6N.</title>
        <authorList>
            <person name="Huang C."/>
            <person name="Takami H."/>
            <person name="Hamasaki K."/>
        </authorList>
    </citation>
    <scope>NUCLEOTIDE SEQUENCE</scope>
    <source>
        <strain evidence="2">NT6N</strain>
    </source>
</reference>
<gene>
    <name evidence="2" type="ORF">NT6N_13850</name>
</gene>
<protein>
    <submittedName>
        <fullName evidence="2">Uncharacterized protein</fullName>
    </submittedName>
</protein>
<keyword evidence="1" id="KW-0732">Signal</keyword>
<dbReference type="PROSITE" id="PS51257">
    <property type="entry name" value="PROKAR_LIPOPROTEIN"/>
    <property type="match status" value="1"/>
</dbReference>
<proteinExistence type="predicted"/>
<organism evidence="2">
    <name type="scientific">Oceaniferula spumae</name>
    <dbReference type="NCBI Taxonomy" id="2979115"/>
    <lineage>
        <taxon>Bacteria</taxon>
        <taxon>Pseudomonadati</taxon>
        <taxon>Verrucomicrobiota</taxon>
        <taxon>Verrucomicrobiia</taxon>
        <taxon>Verrucomicrobiales</taxon>
        <taxon>Verrucomicrobiaceae</taxon>
        <taxon>Oceaniferula</taxon>
    </lineage>
</organism>
<name>A0AAT9FK74_9BACT</name>
<evidence type="ECO:0000256" key="1">
    <source>
        <dbReference type="SAM" id="SignalP"/>
    </source>
</evidence>
<feature type="chain" id="PRO_5043759140" evidence="1">
    <location>
        <begin position="18"/>
        <end position="148"/>
    </location>
</feature>
<accession>A0AAT9FK74</accession>
<sequence>MKTTLCKLSVLSSIVLAMFFTSCGKKDTPDSVTDELLTKFDELITTLESVKDKDSAEAAAKKIDTIGNDFQDIAKRLDALPEPSEEEKKALDEKMDKAMDAKQEKMGSAMKGVMSDPEAAKIIMEAMKGFGEKMQEAEKTFKKFGKKD</sequence>
<feature type="signal peptide" evidence="1">
    <location>
        <begin position="1"/>
        <end position="17"/>
    </location>
</feature>
<dbReference type="AlphaFoldDB" id="A0AAT9FK74"/>